<name>A0A1G6VYX5_NIADE</name>
<keyword evidence="2" id="KW-1185">Reference proteome</keyword>
<organism evidence="1 2">
    <name type="scientific">Niabella drilacis (strain DSM 25811 / CCM 8410 / CCUG 62505 / LMG 26954 / E90)</name>
    <dbReference type="NCBI Taxonomy" id="1285928"/>
    <lineage>
        <taxon>Bacteria</taxon>
        <taxon>Pseudomonadati</taxon>
        <taxon>Bacteroidota</taxon>
        <taxon>Chitinophagia</taxon>
        <taxon>Chitinophagales</taxon>
        <taxon>Chitinophagaceae</taxon>
        <taxon>Niabella</taxon>
    </lineage>
</organism>
<dbReference type="OrthoDB" id="725917at2"/>
<evidence type="ECO:0000313" key="1">
    <source>
        <dbReference type="EMBL" id="SDD57985.1"/>
    </source>
</evidence>
<dbReference type="EMBL" id="FMZO01000010">
    <property type="protein sequence ID" value="SDD57985.1"/>
    <property type="molecule type" value="Genomic_DNA"/>
</dbReference>
<dbReference type="SUPFAM" id="SSF48452">
    <property type="entry name" value="TPR-like"/>
    <property type="match status" value="1"/>
</dbReference>
<dbReference type="Gene3D" id="1.25.40.390">
    <property type="match status" value="1"/>
</dbReference>
<dbReference type="Pfam" id="PF12771">
    <property type="entry name" value="SusD-like_2"/>
    <property type="match status" value="1"/>
</dbReference>
<sequence length="472" mass="52974">MIKFIQLSTILVLLTAAGCTKFDDKYYVDPNNPSKASGTQLIANAQLFLPSMSSNAYGPLYPQYLSLTTFTDNSRYMTTNFNFADWYTGPMMDLQTALTNPLDANEGPVENQVAVARVLKAYFMWFLTDRWGDLPYSDAFQRLNKIAPKYDRQQAIYDSMFNLLTTANDAFTLTNGAIKNDIVYNGDMGKWKRFGNTIHMLMALRLSKVDPEKGKIEFVKALSGGIMTANTDNLFFPHLADQSMENYWYNSFTRLGREWYALSKPLVDYMQPLNDPRLPVFGNKNKDGNYVGLEYGKAVPNANDIPGISLLSSGLRQQNSPVYLTTYAQALFAKAEATKLGWIPGGEAEAKTNYDEAIRQSILMWTGSDAGYAAFILQPSVIYNPATALRQIAYQRWVHLFLNGYEAWAEWRRTGFPTLTAPAGANDGKIPRREGYPAVEAQINKTNYDAAVTAFPYGGSDGLNARVWWDKP</sequence>
<reference evidence="2" key="1">
    <citation type="submission" date="2016-10" db="EMBL/GenBank/DDBJ databases">
        <authorList>
            <person name="Varghese N."/>
            <person name="Submissions S."/>
        </authorList>
    </citation>
    <scope>NUCLEOTIDE SEQUENCE [LARGE SCALE GENOMIC DNA]</scope>
    <source>
        <strain evidence="2">DSM 25811 / CCM 8410 / LMG 26954 / E90</strain>
    </source>
</reference>
<gene>
    <name evidence="1" type="ORF">SAMN04487894_110180</name>
</gene>
<dbReference type="InterPro" id="IPR041662">
    <property type="entry name" value="SusD-like_2"/>
</dbReference>
<dbReference type="PROSITE" id="PS51257">
    <property type="entry name" value="PROKAR_LIPOPROTEIN"/>
    <property type="match status" value="1"/>
</dbReference>
<proteinExistence type="predicted"/>
<protein>
    <submittedName>
        <fullName evidence="1">Starch-binding associating with outer membrane</fullName>
    </submittedName>
</protein>
<evidence type="ECO:0000313" key="2">
    <source>
        <dbReference type="Proteomes" id="UP000198757"/>
    </source>
</evidence>
<dbReference type="Proteomes" id="UP000198757">
    <property type="component" value="Unassembled WGS sequence"/>
</dbReference>
<dbReference type="STRING" id="1285928.SAMN04487894_110180"/>
<dbReference type="RefSeq" id="WP_090391535.1">
    <property type="nucleotide sequence ID" value="NZ_FMZO01000010.1"/>
</dbReference>
<accession>A0A1G6VYX5</accession>
<dbReference type="AlphaFoldDB" id="A0A1G6VYX5"/>
<dbReference type="InterPro" id="IPR011990">
    <property type="entry name" value="TPR-like_helical_dom_sf"/>
</dbReference>